<gene>
    <name evidence="2" type="ORF">EDD71_1044</name>
</gene>
<dbReference type="InterPro" id="IPR010390">
    <property type="entry name" value="ABC-2_transporter-like"/>
</dbReference>
<dbReference type="RefSeq" id="WP_166636317.1">
    <property type="nucleotide sequence ID" value="NZ_SOAZ01000004.1"/>
</dbReference>
<proteinExistence type="predicted"/>
<keyword evidence="3" id="KW-1185">Reference proteome</keyword>
<feature type="transmembrane region" description="Helical" evidence="1">
    <location>
        <begin position="116"/>
        <end position="135"/>
    </location>
</feature>
<keyword evidence="1" id="KW-0472">Membrane</keyword>
<comment type="caution">
    <text evidence="2">The sequence shown here is derived from an EMBL/GenBank/DDBJ whole genome shotgun (WGS) entry which is preliminary data.</text>
</comment>
<name>A0A4V3ETI8_9CLOT</name>
<evidence type="ECO:0000313" key="3">
    <source>
        <dbReference type="Proteomes" id="UP000295325"/>
    </source>
</evidence>
<dbReference type="Pfam" id="PF06182">
    <property type="entry name" value="ABC2_membrane_6"/>
    <property type="match status" value="1"/>
</dbReference>
<dbReference type="PANTHER" id="PTHR36833">
    <property type="entry name" value="SLR0610 PROTEIN-RELATED"/>
    <property type="match status" value="1"/>
</dbReference>
<keyword evidence="1" id="KW-0812">Transmembrane</keyword>
<dbReference type="PANTHER" id="PTHR36833:SF1">
    <property type="entry name" value="INTEGRAL MEMBRANE TRANSPORT PROTEIN"/>
    <property type="match status" value="1"/>
</dbReference>
<feature type="transmembrane region" description="Helical" evidence="1">
    <location>
        <begin position="231"/>
        <end position="252"/>
    </location>
</feature>
<feature type="transmembrane region" description="Helical" evidence="1">
    <location>
        <begin position="202"/>
        <end position="224"/>
    </location>
</feature>
<evidence type="ECO:0000256" key="1">
    <source>
        <dbReference type="SAM" id="Phobius"/>
    </source>
</evidence>
<feature type="transmembrane region" description="Helical" evidence="1">
    <location>
        <begin position="38"/>
        <end position="56"/>
    </location>
</feature>
<protein>
    <submittedName>
        <fullName evidence="2">ABC-2 type transport system permease protein</fullName>
    </submittedName>
</protein>
<sequence length="264" mass="31033">MIKKYIRLFKRFIVISFNQVYVFRFEFAMLLVHLLFNFSFIFIFWYTLLSIIPIFNGWQFSELALYTSIIFLGEGLGGIFFGFRDLPSKIIEGQLDKYLCRPINTLIAVLFEQVSIIYFLEQIIMSILLIILILLKYKISVSFLSILISLTVLVIGVLITNFIYGILTFLCFWVGRLEVVRELIMQLTGFKQYPLTIFPQKIQLLLTYVIPVAFVSYYPTVFLLEKQEMTLVFVFKLLIYLVIVFSVFVSVWRYGIKRYESNGG</sequence>
<feature type="transmembrane region" description="Helical" evidence="1">
    <location>
        <begin position="147"/>
        <end position="175"/>
    </location>
</feature>
<feature type="transmembrane region" description="Helical" evidence="1">
    <location>
        <begin position="63"/>
        <end position="83"/>
    </location>
</feature>
<accession>A0A4V3ETI8</accession>
<dbReference type="AlphaFoldDB" id="A0A4V3ETI8"/>
<dbReference type="Proteomes" id="UP000295325">
    <property type="component" value="Unassembled WGS sequence"/>
</dbReference>
<dbReference type="EMBL" id="SOAZ01000004">
    <property type="protein sequence ID" value="TDT62282.1"/>
    <property type="molecule type" value="Genomic_DNA"/>
</dbReference>
<evidence type="ECO:0000313" key="2">
    <source>
        <dbReference type="EMBL" id="TDT62282.1"/>
    </source>
</evidence>
<keyword evidence="1" id="KW-1133">Transmembrane helix</keyword>
<reference evidence="2 3" key="1">
    <citation type="submission" date="2019-03" db="EMBL/GenBank/DDBJ databases">
        <title>Genomic Encyclopedia of Type Strains, Phase IV (KMG-IV): sequencing the most valuable type-strain genomes for metagenomic binning, comparative biology and taxonomic classification.</title>
        <authorList>
            <person name="Goeker M."/>
        </authorList>
    </citation>
    <scope>NUCLEOTIDE SEQUENCE [LARGE SCALE GENOMIC DNA]</scope>
    <source>
        <strain evidence="2 3">DSM 24455</strain>
    </source>
</reference>
<organism evidence="2 3">
    <name type="scientific">Fonticella tunisiensis</name>
    <dbReference type="NCBI Taxonomy" id="1096341"/>
    <lineage>
        <taxon>Bacteria</taxon>
        <taxon>Bacillati</taxon>
        <taxon>Bacillota</taxon>
        <taxon>Clostridia</taxon>
        <taxon>Eubacteriales</taxon>
        <taxon>Clostridiaceae</taxon>
        <taxon>Fonticella</taxon>
    </lineage>
</organism>